<sequence length="348" mass="38075">MSVAGTCSRTGPTIFSDSDCGCAAIDHDFSFRVTLPDSPSATATGLECNDAVVVPLGLKTSFDQDGFVAIPNVLDESTVKALNERLECVLLQGDYNRNQPPDKVPKISATTVSMSTPHKRVYQIINIHKCDCLFHQLATSATLGRVVAQLAGWTSIRLAQDQVWAKPPGAAPLVFHRDAPYFQFDDPRLVTVWIALDTMHATLGPLEYVPGSHNWDSSSASSGSMRQFYSNKNSSYDTMMRAAAEREGLKDINVVSMAGLPAGSITIHHGTTWHGSGKNHSPTQPRRGLGLHFVPGPVHFTMQAKKSKLYSKYVPDHCTSDEDLQQIPLDANEFPITWQQYTLLEGSE</sequence>
<dbReference type="Proteomes" id="UP001153069">
    <property type="component" value="Unassembled WGS sequence"/>
</dbReference>
<evidence type="ECO:0000313" key="2">
    <source>
        <dbReference type="EMBL" id="CAB9507692.1"/>
    </source>
</evidence>
<accession>A0A9N8DRE5</accession>
<gene>
    <name evidence="2" type="ORF">SEMRO_316_G115630.1</name>
</gene>
<evidence type="ECO:0000313" key="3">
    <source>
        <dbReference type="Proteomes" id="UP001153069"/>
    </source>
</evidence>
<comment type="cofactor">
    <cofactor evidence="1">
        <name>Fe cation</name>
        <dbReference type="ChEBI" id="CHEBI:24875"/>
    </cofactor>
</comment>
<dbReference type="OrthoDB" id="445007at2759"/>
<dbReference type="PANTHER" id="PTHR20883">
    <property type="entry name" value="PHYTANOYL-COA DIOXYGENASE DOMAIN CONTAINING 1"/>
    <property type="match status" value="1"/>
</dbReference>
<dbReference type="EMBL" id="CAICTM010000315">
    <property type="protein sequence ID" value="CAB9507692.1"/>
    <property type="molecule type" value="Genomic_DNA"/>
</dbReference>
<dbReference type="PANTHER" id="PTHR20883:SF46">
    <property type="entry name" value="PHYTANOYL-COA HYDROXYLASE"/>
    <property type="match status" value="1"/>
</dbReference>
<proteinExistence type="predicted"/>
<dbReference type="SUPFAM" id="SSF51197">
    <property type="entry name" value="Clavaminate synthase-like"/>
    <property type="match status" value="1"/>
</dbReference>
<organism evidence="2 3">
    <name type="scientific">Seminavis robusta</name>
    <dbReference type="NCBI Taxonomy" id="568900"/>
    <lineage>
        <taxon>Eukaryota</taxon>
        <taxon>Sar</taxon>
        <taxon>Stramenopiles</taxon>
        <taxon>Ochrophyta</taxon>
        <taxon>Bacillariophyta</taxon>
        <taxon>Bacillariophyceae</taxon>
        <taxon>Bacillariophycidae</taxon>
        <taxon>Naviculales</taxon>
        <taxon>Naviculaceae</taxon>
        <taxon>Seminavis</taxon>
    </lineage>
</organism>
<protein>
    <submittedName>
        <fullName evidence="2">Phytanoyl-CoA dioxygenase (PhyH)</fullName>
    </submittedName>
</protein>
<keyword evidence="2" id="KW-0560">Oxidoreductase</keyword>
<name>A0A9N8DRE5_9STRA</name>
<keyword evidence="3" id="KW-1185">Reference proteome</keyword>
<reference evidence="2" key="1">
    <citation type="submission" date="2020-06" db="EMBL/GenBank/DDBJ databases">
        <authorList>
            <consortium name="Plant Systems Biology data submission"/>
        </authorList>
    </citation>
    <scope>NUCLEOTIDE SEQUENCE</scope>
    <source>
        <strain evidence="2">D6</strain>
    </source>
</reference>
<dbReference type="AlphaFoldDB" id="A0A9N8DRE5"/>
<comment type="caution">
    <text evidence="2">The sequence shown here is derived from an EMBL/GenBank/DDBJ whole genome shotgun (WGS) entry which is preliminary data.</text>
</comment>
<evidence type="ECO:0000256" key="1">
    <source>
        <dbReference type="ARBA" id="ARBA00001962"/>
    </source>
</evidence>
<dbReference type="GO" id="GO:0051213">
    <property type="term" value="F:dioxygenase activity"/>
    <property type="evidence" value="ECO:0007669"/>
    <property type="project" value="UniProtKB-KW"/>
</dbReference>
<dbReference type="InterPro" id="IPR008775">
    <property type="entry name" value="Phytyl_CoA_dOase-like"/>
</dbReference>
<keyword evidence="2" id="KW-0223">Dioxygenase</keyword>
<dbReference type="Gene3D" id="2.60.120.620">
    <property type="entry name" value="q2cbj1_9rhob like domain"/>
    <property type="match status" value="1"/>
</dbReference>
<dbReference type="Pfam" id="PF05721">
    <property type="entry name" value="PhyH"/>
    <property type="match status" value="1"/>
</dbReference>